<evidence type="ECO:0000313" key="1">
    <source>
        <dbReference type="EMBL" id="SFK00456.1"/>
    </source>
</evidence>
<keyword evidence="2" id="KW-1185">Reference proteome</keyword>
<accession>A0A1I3W1T7</accession>
<protein>
    <submittedName>
        <fullName evidence="1">Uncharacterized protein</fullName>
    </submittedName>
</protein>
<name>A0A1I3W1T7_9ACTN</name>
<evidence type="ECO:0000313" key="2">
    <source>
        <dbReference type="Proteomes" id="UP000199111"/>
    </source>
</evidence>
<dbReference type="Proteomes" id="UP000199111">
    <property type="component" value="Unassembled WGS sequence"/>
</dbReference>
<reference evidence="2" key="1">
    <citation type="submission" date="2016-10" db="EMBL/GenBank/DDBJ databases">
        <authorList>
            <person name="Varghese N."/>
            <person name="Submissions S."/>
        </authorList>
    </citation>
    <scope>NUCLEOTIDE SEQUENCE [LARGE SCALE GENOMIC DNA]</scope>
    <source>
        <strain evidence="2">CGMCC 4.2126</strain>
    </source>
</reference>
<organism evidence="1 2">
    <name type="scientific">Streptosporangium canum</name>
    <dbReference type="NCBI Taxonomy" id="324952"/>
    <lineage>
        <taxon>Bacteria</taxon>
        <taxon>Bacillati</taxon>
        <taxon>Actinomycetota</taxon>
        <taxon>Actinomycetes</taxon>
        <taxon>Streptosporangiales</taxon>
        <taxon>Streptosporangiaceae</taxon>
        <taxon>Streptosporangium</taxon>
    </lineage>
</organism>
<dbReference type="EMBL" id="FOQY01000015">
    <property type="protein sequence ID" value="SFK00456.1"/>
    <property type="molecule type" value="Genomic_DNA"/>
</dbReference>
<gene>
    <name evidence="1" type="ORF">SAMN05216275_11588</name>
</gene>
<sequence>MDTMSANAVHALDQLERLAARLDRRSFTVRPHLEEGRPTSLTVVKKAAPPLTESVLTAPNTGGKLRFPGPFLITPITDVETAADRIERVLAEIGR</sequence>
<proteinExistence type="predicted"/>
<dbReference type="AlphaFoldDB" id="A0A1I3W1T7"/>